<reference evidence="1 2" key="2">
    <citation type="submission" date="2018-11" db="EMBL/GenBank/DDBJ databases">
        <authorList>
            <consortium name="Pathogen Informatics"/>
        </authorList>
    </citation>
    <scope>NUCLEOTIDE SEQUENCE [LARGE SCALE GENOMIC DNA]</scope>
</reference>
<evidence type="ECO:0000313" key="2">
    <source>
        <dbReference type="Proteomes" id="UP000278807"/>
    </source>
</evidence>
<accession>A0A0R3TWL9</accession>
<gene>
    <name evidence="1" type="ORF">HNAJ_LOCUS12242</name>
</gene>
<evidence type="ECO:0000313" key="3">
    <source>
        <dbReference type="WBParaSite" id="HNAJ_0001225501-mRNA-1"/>
    </source>
</evidence>
<protein>
    <submittedName>
        <fullName evidence="3">DDE_Tnp_ISL3 domain-containing protein</fullName>
    </submittedName>
</protein>
<name>A0A0R3TWL9_RODNA</name>
<keyword evidence="2" id="KW-1185">Reference proteome</keyword>
<evidence type="ECO:0000313" key="1">
    <source>
        <dbReference type="EMBL" id="VDO12545.1"/>
    </source>
</evidence>
<proteinExistence type="predicted"/>
<sequence>MGCLSRLIGGMTWVTDMHMSETAAVTQLEDMMTPLANTRLSIGTDEWR</sequence>
<dbReference type="Proteomes" id="UP000278807">
    <property type="component" value="Unassembled WGS sequence"/>
</dbReference>
<reference evidence="3" key="1">
    <citation type="submission" date="2017-02" db="UniProtKB">
        <authorList>
            <consortium name="WormBaseParasite"/>
        </authorList>
    </citation>
    <scope>IDENTIFICATION</scope>
</reference>
<dbReference type="AlphaFoldDB" id="A0A0R3TWL9"/>
<organism evidence="3">
    <name type="scientific">Rodentolepis nana</name>
    <name type="common">Dwarf tapeworm</name>
    <name type="synonym">Hymenolepis nana</name>
    <dbReference type="NCBI Taxonomy" id="102285"/>
    <lineage>
        <taxon>Eukaryota</taxon>
        <taxon>Metazoa</taxon>
        <taxon>Spiralia</taxon>
        <taxon>Lophotrochozoa</taxon>
        <taxon>Platyhelminthes</taxon>
        <taxon>Cestoda</taxon>
        <taxon>Eucestoda</taxon>
        <taxon>Cyclophyllidea</taxon>
        <taxon>Hymenolepididae</taxon>
        <taxon>Rodentolepis</taxon>
    </lineage>
</organism>
<dbReference type="EMBL" id="UZAE01014136">
    <property type="protein sequence ID" value="VDO12545.1"/>
    <property type="molecule type" value="Genomic_DNA"/>
</dbReference>
<dbReference type="WBParaSite" id="HNAJ_0001225501-mRNA-1">
    <property type="protein sequence ID" value="HNAJ_0001225501-mRNA-1"/>
    <property type="gene ID" value="HNAJ_0001225501"/>
</dbReference>